<evidence type="ECO:0000259" key="3">
    <source>
        <dbReference type="PROSITE" id="PS50076"/>
    </source>
</evidence>
<organism evidence="4 5">
    <name type="scientific">Pelagomonas calceolata</name>
    <dbReference type="NCBI Taxonomy" id="35677"/>
    <lineage>
        <taxon>Eukaryota</taxon>
        <taxon>Sar</taxon>
        <taxon>Stramenopiles</taxon>
        <taxon>Ochrophyta</taxon>
        <taxon>Pelagophyceae</taxon>
        <taxon>Pelagomonadales</taxon>
        <taxon>Pelagomonadaceae</taxon>
        <taxon>Pelagomonas</taxon>
    </lineage>
</organism>
<dbReference type="InterPro" id="IPR001623">
    <property type="entry name" value="DnaJ_domain"/>
</dbReference>
<evidence type="ECO:0000313" key="5">
    <source>
        <dbReference type="Proteomes" id="UP000789595"/>
    </source>
</evidence>
<feature type="coiled-coil region" evidence="1">
    <location>
        <begin position="95"/>
        <end position="122"/>
    </location>
</feature>
<dbReference type="EMBL" id="CAKKNE010000001">
    <property type="protein sequence ID" value="CAH0364043.1"/>
    <property type="molecule type" value="Genomic_DNA"/>
</dbReference>
<feature type="domain" description="J" evidence="3">
    <location>
        <begin position="762"/>
        <end position="834"/>
    </location>
</feature>
<dbReference type="PRINTS" id="PR00625">
    <property type="entry name" value="JDOMAIN"/>
</dbReference>
<comment type="caution">
    <text evidence="4">The sequence shown here is derived from an EMBL/GenBank/DDBJ whole genome shotgun (WGS) entry which is preliminary data.</text>
</comment>
<dbReference type="Gene3D" id="1.10.287.110">
    <property type="entry name" value="DnaJ domain"/>
    <property type="match status" value="1"/>
</dbReference>
<name>A0A8J2S334_9STRA</name>
<feature type="region of interest" description="Disordered" evidence="2">
    <location>
        <begin position="844"/>
        <end position="865"/>
    </location>
</feature>
<feature type="compositionally biased region" description="Polar residues" evidence="2">
    <location>
        <begin position="1"/>
        <end position="12"/>
    </location>
</feature>
<feature type="region of interest" description="Disordered" evidence="2">
    <location>
        <begin position="1"/>
        <end position="37"/>
    </location>
</feature>
<keyword evidence="5" id="KW-1185">Reference proteome</keyword>
<dbReference type="CDD" id="cd06257">
    <property type="entry name" value="DnaJ"/>
    <property type="match status" value="1"/>
</dbReference>
<keyword evidence="1" id="KW-0175">Coiled coil</keyword>
<protein>
    <recommendedName>
        <fullName evidence="3">J domain-containing protein</fullName>
    </recommendedName>
</protein>
<dbReference type="SMART" id="SM00271">
    <property type="entry name" value="DnaJ"/>
    <property type="match status" value="1"/>
</dbReference>
<dbReference type="AlphaFoldDB" id="A0A8J2S334"/>
<accession>A0A8J2S334</accession>
<evidence type="ECO:0000256" key="1">
    <source>
        <dbReference type="SAM" id="Coils"/>
    </source>
</evidence>
<dbReference type="PANTHER" id="PTHR44200:SF1">
    <property type="entry name" value="DNAJ HOMOLOG SUBFAMILY C MEMBER 7"/>
    <property type="match status" value="1"/>
</dbReference>
<dbReference type="Gene3D" id="1.25.40.10">
    <property type="entry name" value="Tetratricopeptide repeat domain"/>
    <property type="match status" value="5"/>
</dbReference>
<evidence type="ECO:0000313" key="4">
    <source>
        <dbReference type="EMBL" id="CAH0364043.1"/>
    </source>
</evidence>
<dbReference type="InterPro" id="IPR011990">
    <property type="entry name" value="TPR-like_helical_dom_sf"/>
</dbReference>
<feature type="compositionally biased region" description="Low complexity" evidence="2">
    <location>
        <begin position="13"/>
        <end position="25"/>
    </location>
</feature>
<dbReference type="InterPro" id="IPR019734">
    <property type="entry name" value="TPR_rpt"/>
</dbReference>
<evidence type="ECO:0000256" key="2">
    <source>
        <dbReference type="SAM" id="MobiDB-lite"/>
    </source>
</evidence>
<proteinExistence type="predicted"/>
<dbReference type="Proteomes" id="UP000789595">
    <property type="component" value="Unassembled WGS sequence"/>
</dbReference>
<dbReference type="PROSITE" id="PS50076">
    <property type="entry name" value="DNAJ_2"/>
    <property type="match status" value="1"/>
</dbReference>
<reference evidence="4" key="1">
    <citation type="submission" date="2021-11" db="EMBL/GenBank/DDBJ databases">
        <authorList>
            <consortium name="Genoscope - CEA"/>
            <person name="William W."/>
        </authorList>
    </citation>
    <scope>NUCLEOTIDE SEQUENCE</scope>
</reference>
<dbReference type="PANTHER" id="PTHR44200">
    <property type="entry name" value="DNAJ HOMOLOG SUBFAMILY C MEMBER 7"/>
    <property type="match status" value="1"/>
</dbReference>
<dbReference type="SUPFAM" id="SSF46565">
    <property type="entry name" value="Chaperone J-domain"/>
    <property type="match status" value="1"/>
</dbReference>
<dbReference type="OrthoDB" id="765884at2759"/>
<dbReference type="InterPro" id="IPR052758">
    <property type="entry name" value="SRC_co-chaperone"/>
</dbReference>
<dbReference type="InterPro" id="IPR036869">
    <property type="entry name" value="J_dom_sf"/>
</dbReference>
<dbReference type="SMART" id="SM00028">
    <property type="entry name" value="TPR"/>
    <property type="match status" value="8"/>
</dbReference>
<dbReference type="Pfam" id="PF00226">
    <property type="entry name" value="DnaJ"/>
    <property type="match status" value="1"/>
</dbReference>
<dbReference type="SUPFAM" id="SSF48452">
    <property type="entry name" value="TPR-like"/>
    <property type="match status" value="4"/>
</dbReference>
<sequence>MSAETETGSDGATTPTNGSTTKTSPAAAYRKTNGHDLEGSCSALEEAMAACATHISSDASRTTLAKARDALSKLFGAQAKLTAQIDSSQKPPSEKKSLLDRCEKLEQAIEHASLELKDAVQGACVKRREAGDDAYASQQYDAAYAAYAAALGFAPDDVESLLGKARSASQLKDWPACISDARRAARLDVQASEAHSLLVTALLEQGDVQQAAQALGNAPDDVLESSEELQVLGTDTIPEAAKASANALFQRKKFPEALALYTLAVELTDGQRHVYLSNRSACLQALSRWERAADDARRVIELKPDFAKGHLHLARSLVRLDRKLEACEVLEEGIEDGPADVSALEKLLQELRTVRPPAAPPRQQSRQLRDAATSAYKRGLYKEALSLYTKCLATDCAEADAVLANRAACWLMVDQAERAVDDCRKASSVIAEQLPKADDDERKRLVSQRSKVAARLSSSLQRLGRIDEALSVIQDDPSLTEKRNQLEQCQSTQKQATEAYEGEEYSRAKRCFVKLRDDYNVTDDADARVKLAACHVHLKEYADGSREALSALATKKLRGKSLVEAHGVRADALLAQGDRSRAEQHLAACLQLDPDNSDIKTRLKHLRRSTKDAERIKSDIESLVRRGEYDKASQAASEGLKVDPSDKKLTAAMHVRRAKCHQLLALKVLRSNGDRDQRQDKALPHWRRVHADSSAALYHAPSPLKTAYLLGSEALQGMHRYGDAVDLLETALNTLPDGKSDRDLVQKFKTAQRLLKKAQRPDLYKLIGPDLDEHSDESAIKKAYKKAAMRWHPDRFSCKGEKQQKEAEEQFQKINDAYEFLTDAQRKRLWDQGYDREEIEQQLEMQKQQQQYRGGGFPFGGFRRG</sequence>
<gene>
    <name evidence="4" type="ORF">PECAL_1P03910</name>
</gene>